<name>A0ABN6DYR8_9BACT</name>
<keyword evidence="4" id="KW-1185">Reference proteome</keyword>
<organism evidence="3 4">
    <name type="scientific">Desulfuromonas versatilis</name>
    <dbReference type="NCBI Taxonomy" id="2802975"/>
    <lineage>
        <taxon>Bacteria</taxon>
        <taxon>Pseudomonadati</taxon>
        <taxon>Thermodesulfobacteriota</taxon>
        <taxon>Desulfuromonadia</taxon>
        <taxon>Desulfuromonadales</taxon>
        <taxon>Desulfuromonadaceae</taxon>
        <taxon>Desulfuromonas</taxon>
    </lineage>
</organism>
<feature type="region of interest" description="Disordered" evidence="1">
    <location>
        <begin position="246"/>
        <end position="265"/>
    </location>
</feature>
<feature type="transmembrane region" description="Helical" evidence="2">
    <location>
        <begin position="6"/>
        <end position="25"/>
    </location>
</feature>
<evidence type="ECO:0000256" key="1">
    <source>
        <dbReference type="SAM" id="MobiDB-lite"/>
    </source>
</evidence>
<proteinExistence type="predicted"/>
<dbReference type="Proteomes" id="UP001319827">
    <property type="component" value="Chromosome"/>
</dbReference>
<reference evidence="3 4" key="2">
    <citation type="journal article" date="2021" name="Int. J. Syst. Evol. Microbiol.">
        <title>Isolation and Polyphasic Characterization of Desulfuromonas versatilis sp. Nov., an Electrogenic Bacteria Capable of Versatile Metabolism Isolated from a Graphene Oxide-Reducing Enrichment Culture.</title>
        <authorList>
            <person name="Xie L."/>
            <person name="Yoshida N."/>
            <person name="Ishii S."/>
            <person name="Meng L."/>
        </authorList>
    </citation>
    <scope>NUCLEOTIDE SEQUENCE [LARGE SCALE GENOMIC DNA]</scope>
    <source>
        <strain evidence="3 4">NIT-T3</strain>
    </source>
</reference>
<reference evidence="3 4" key="1">
    <citation type="journal article" date="2016" name="C (Basel)">
        <title>Selective Growth of and Electricity Production by Marine Exoelectrogenic Bacteria in Self-Aggregated Hydrogel of Microbially Reduced Graphene Oxide.</title>
        <authorList>
            <person name="Yoshida N."/>
            <person name="Goto Y."/>
            <person name="Miyata Y."/>
        </authorList>
    </citation>
    <scope>NUCLEOTIDE SEQUENCE [LARGE SCALE GENOMIC DNA]</scope>
    <source>
        <strain evidence="3 4">NIT-T3</strain>
    </source>
</reference>
<keyword evidence="2" id="KW-0472">Membrane</keyword>
<evidence type="ECO:0000313" key="4">
    <source>
        <dbReference type="Proteomes" id="UP001319827"/>
    </source>
</evidence>
<keyword evidence="2" id="KW-0812">Transmembrane</keyword>
<gene>
    <name evidence="3" type="ORF">DESUT3_17130</name>
</gene>
<evidence type="ECO:0000256" key="2">
    <source>
        <dbReference type="SAM" id="Phobius"/>
    </source>
</evidence>
<accession>A0ABN6DYR8</accession>
<sequence>MVELLVVMAIMAMIGMITYPFFTNYQFQAIKELNKSDLDDRGNRVLNFIAEEIRETGFGVGALPKFADDSQISIGGTTFAASIVATDGGASGEDSLSILKARSFFQRLSVSVSAGVGDTTISLSRALTAGEIDPTASALSGVVFENHKSMYRVTAILTGPSRITLAQPLAEPVSAGTEVLGVRAVSFSLGGGNLTYNNFIDPAETLLSGVDGLQFSYLDVGGGAESNTPGASEDVRGIRTSVLARAPRTDKGFNNTDPYDNIANRDDYGPFNDGFRREEFSRLVEVKNNAY</sequence>
<evidence type="ECO:0000313" key="3">
    <source>
        <dbReference type="EMBL" id="BCR04644.1"/>
    </source>
</evidence>
<keyword evidence="2" id="KW-1133">Transmembrane helix</keyword>
<protein>
    <submittedName>
        <fullName evidence="3">Uncharacterized protein</fullName>
    </submittedName>
</protein>
<dbReference type="EMBL" id="AP024355">
    <property type="protein sequence ID" value="BCR04644.1"/>
    <property type="molecule type" value="Genomic_DNA"/>
</dbReference>